<protein>
    <recommendedName>
        <fullName evidence="3">Dynein regulatory complex protein 9</fullName>
    </recommendedName>
    <alternativeName>
        <fullName evidence="9">IQ domain-containing protein G</fullName>
    </alternativeName>
</protein>
<dbReference type="InterPro" id="IPR042618">
    <property type="entry name" value="IQCG"/>
</dbReference>
<dbReference type="GO" id="GO:0036126">
    <property type="term" value="C:sperm flagellum"/>
    <property type="evidence" value="ECO:0007669"/>
    <property type="project" value="TreeGrafter"/>
</dbReference>
<reference evidence="12" key="1">
    <citation type="submission" date="2025-08" db="UniProtKB">
        <authorList>
            <consortium name="Ensembl"/>
        </authorList>
    </citation>
    <scope>IDENTIFICATION</scope>
</reference>
<keyword evidence="5" id="KW-0282">Flagellum</keyword>
<feature type="region of interest" description="Disordered" evidence="11">
    <location>
        <begin position="292"/>
        <end position="315"/>
    </location>
</feature>
<name>A0A3B4TZ63_SERDU</name>
<sequence length="315" mass="37599">MSLSHIQSLRLAAVLEDCLDQLDILGHSLTVQISREQGTAGGQERTRLTKLRRDCQHIWQHVFKLHLELEEKQSFSCLLQVVEEVEQKKKAEKMQREAKRALKQREQNILRQQEEIKQKTEKLEDLKEVARELTRKVNQQSAQMAHRKMILEKNSELQLQLTQKESSQSEKQLGDQLELLQKQLKEEVRVHEESHKFLQNQHEELQQQLQQWQQRTKQMLQEKEQQLNSVRCKRTVNLDKLSDMRRKFREMEQVVMEDREEQEKLRQQQALARSAIKLQAWWRGCMVRKGLGSFKKAEDNKKGKKKKEGKKKKKK</sequence>
<dbReference type="OMA" id="QFEEMTI"/>
<proteinExistence type="inferred from homology"/>
<organism evidence="12 13">
    <name type="scientific">Seriola dumerili</name>
    <name type="common">Greater amberjack</name>
    <name type="synonym">Caranx dumerili</name>
    <dbReference type="NCBI Taxonomy" id="41447"/>
    <lineage>
        <taxon>Eukaryota</taxon>
        <taxon>Metazoa</taxon>
        <taxon>Chordata</taxon>
        <taxon>Craniata</taxon>
        <taxon>Vertebrata</taxon>
        <taxon>Euteleostomi</taxon>
        <taxon>Actinopterygii</taxon>
        <taxon>Neopterygii</taxon>
        <taxon>Teleostei</taxon>
        <taxon>Neoteleostei</taxon>
        <taxon>Acanthomorphata</taxon>
        <taxon>Carangaria</taxon>
        <taxon>Carangiformes</taxon>
        <taxon>Carangidae</taxon>
        <taxon>Seriola</taxon>
    </lineage>
</organism>
<evidence type="ECO:0000313" key="13">
    <source>
        <dbReference type="Proteomes" id="UP000261420"/>
    </source>
</evidence>
<feature type="coiled-coil region" evidence="10">
    <location>
        <begin position="181"/>
        <end position="268"/>
    </location>
</feature>
<keyword evidence="10" id="KW-0175">Coiled coil</keyword>
<keyword evidence="7" id="KW-0206">Cytoskeleton</keyword>
<accession>A0A3B4TZ63</accession>
<keyword evidence="6" id="KW-0969">Cilium</keyword>
<evidence type="ECO:0000313" key="12">
    <source>
        <dbReference type="Ensembl" id="ENSSDUP00000011347.1"/>
    </source>
</evidence>
<dbReference type="AlphaFoldDB" id="A0A3B4TZ63"/>
<comment type="similarity">
    <text evidence="2">Belongs to the DRC9 family.</text>
</comment>
<dbReference type="GO" id="GO:0005737">
    <property type="term" value="C:cytoplasm"/>
    <property type="evidence" value="ECO:0007669"/>
    <property type="project" value="TreeGrafter"/>
</dbReference>
<dbReference type="GO" id="GO:0007288">
    <property type="term" value="P:sperm axoneme assembly"/>
    <property type="evidence" value="ECO:0007669"/>
    <property type="project" value="TreeGrafter"/>
</dbReference>
<dbReference type="CDD" id="cd23766">
    <property type="entry name" value="IQCG"/>
    <property type="match status" value="1"/>
</dbReference>
<dbReference type="PANTHER" id="PTHR14871:SF1">
    <property type="entry name" value="DYNEIN REGULATORY COMPLEX PROTEIN 9"/>
    <property type="match status" value="1"/>
</dbReference>
<keyword evidence="8" id="KW-0966">Cell projection</keyword>
<feature type="coiled-coil region" evidence="10">
    <location>
        <begin position="82"/>
        <end position="143"/>
    </location>
</feature>
<reference evidence="12" key="2">
    <citation type="submission" date="2025-09" db="UniProtKB">
        <authorList>
            <consortium name="Ensembl"/>
        </authorList>
    </citation>
    <scope>IDENTIFICATION</scope>
</reference>
<dbReference type="InterPro" id="IPR000048">
    <property type="entry name" value="IQ_motif_EF-hand-BS"/>
</dbReference>
<evidence type="ECO:0000256" key="3">
    <source>
        <dbReference type="ARBA" id="ARBA00013738"/>
    </source>
</evidence>
<keyword evidence="4" id="KW-0963">Cytoplasm</keyword>
<dbReference type="PANTHER" id="PTHR14871">
    <property type="entry name" value="DYNEIN REGULATORY COMPLEX PROTEIN 9"/>
    <property type="match status" value="1"/>
</dbReference>
<keyword evidence="13" id="KW-1185">Reference proteome</keyword>
<evidence type="ECO:0000256" key="11">
    <source>
        <dbReference type="SAM" id="MobiDB-lite"/>
    </source>
</evidence>
<evidence type="ECO:0000256" key="5">
    <source>
        <dbReference type="ARBA" id="ARBA00022846"/>
    </source>
</evidence>
<evidence type="ECO:0000256" key="1">
    <source>
        <dbReference type="ARBA" id="ARBA00004611"/>
    </source>
</evidence>
<evidence type="ECO:0000256" key="4">
    <source>
        <dbReference type="ARBA" id="ARBA00022490"/>
    </source>
</evidence>
<dbReference type="Proteomes" id="UP000261420">
    <property type="component" value="Unplaced"/>
</dbReference>
<evidence type="ECO:0000256" key="9">
    <source>
        <dbReference type="ARBA" id="ARBA00032183"/>
    </source>
</evidence>
<dbReference type="STRING" id="41447.ENSSDUP00000011347"/>
<evidence type="ECO:0000256" key="7">
    <source>
        <dbReference type="ARBA" id="ARBA00023212"/>
    </source>
</evidence>
<evidence type="ECO:0000256" key="10">
    <source>
        <dbReference type="SAM" id="Coils"/>
    </source>
</evidence>
<comment type="subcellular location">
    <subcellularLocation>
        <location evidence="1">Cytoplasm</location>
        <location evidence="1">Cytoskeleton</location>
        <location evidence="1">Flagellum axoneme</location>
    </subcellularLocation>
</comment>
<dbReference type="PROSITE" id="PS50096">
    <property type="entry name" value="IQ"/>
    <property type="match status" value="1"/>
</dbReference>
<dbReference type="GeneTree" id="ENSGT00730000111263"/>
<feature type="compositionally biased region" description="Basic residues" evidence="11">
    <location>
        <begin position="302"/>
        <end position="315"/>
    </location>
</feature>
<evidence type="ECO:0000256" key="2">
    <source>
        <dbReference type="ARBA" id="ARBA00008222"/>
    </source>
</evidence>
<dbReference type="Pfam" id="PF00612">
    <property type="entry name" value="IQ"/>
    <property type="match status" value="1"/>
</dbReference>
<dbReference type="Ensembl" id="ENSSDUT00000011561.1">
    <property type="protein sequence ID" value="ENSSDUP00000011347.1"/>
    <property type="gene ID" value="ENSSDUG00000008279.1"/>
</dbReference>
<evidence type="ECO:0000256" key="6">
    <source>
        <dbReference type="ARBA" id="ARBA00023069"/>
    </source>
</evidence>
<evidence type="ECO:0000256" key="8">
    <source>
        <dbReference type="ARBA" id="ARBA00023273"/>
    </source>
</evidence>